<organism evidence="1">
    <name type="scientific">Lepeophtheirus salmonis</name>
    <name type="common">Salmon louse</name>
    <name type="synonym">Caligus salmonis</name>
    <dbReference type="NCBI Taxonomy" id="72036"/>
    <lineage>
        <taxon>Eukaryota</taxon>
        <taxon>Metazoa</taxon>
        <taxon>Ecdysozoa</taxon>
        <taxon>Arthropoda</taxon>
        <taxon>Crustacea</taxon>
        <taxon>Multicrustacea</taxon>
        <taxon>Hexanauplia</taxon>
        <taxon>Copepoda</taxon>
        <taxon>Siphonostomatoida</taxon>
        <taxon>Caligidae</taxon>
        <taxon>Lepeophtheirus</taxon>
    </lineage>
</organism>
<reference evidence="1" key="1">
    <citation type="submission" date="2014-05" db="EMBL/GenBank/DDBJ databases">
        <authorList>
            <person name="Chronopoulou M."/>
        </authorList>
    </citation>
    <scope>NUCLEOTIDE SEQUENCE</scope>
    <source>
        <tissue evidence="1">Whole organism</tissue>
    </source>
</reference>
<evidence type="ECO:0000313" key="1">
    <source>
        <dbReference type="EMBL" id="CDW40906.1"/>
    </source>
</evidence>
<dbReference type="AlphaFoldDB" id="A0A0K2UT81"/>
<protein>
    <submittedName>
        <fullName evidence="1">Uncharacterized protein</fullName>
    </submittedName>
</protein>
<sequence>MSFLSKQQDSNCSLVSFHVEGQGMDQRLFHLNPRRALILVYLRARVQVLNLVQINLA</sequence>
<name>A0A0K2UT81_LEPSM</name>
<proteinExistence type="predicted"/>
<dbReference type="EMBL" id="HACA01023545">
    <property type="protein sequence ID" value="CDW40906.1"/>
    <property type="molecule type" value="Transcribed_RNA"/>
</dbReference>
<accession>A0A0K2UT81</accession>